<sequence>MDQYKYNHFRKIVTVLNQYEIEPIVVGTASVELLSHLDFDAVMIPLVIDVKWMYDTHKIIEIMGNLNFKPGVGDDVMLFSDGIITLDLLSYEEYEAYTGFQLAVMEDLHKNQKPNYKIMPATYTIEVLDALLRLPNRSDELKKQDIAMMKYLEAHGYILDRLNLNVVESAEINNTLEYRFAQPNDNEQIEEILRVNRPLDWPILLKRIKNARKKRVRKYSNIEIVMTMNGNVQGHAMVELGVLMSDDESDGWIVGNVLDLTFNGDLKLAGAIEQFLIILEDTLITSTPAVLLTAENKFKKLEAYGYEMVKFSDIKLPAGFNSNDYMVKELFQGVLDSVSGQITFAKNESGPSDH</sequence>
<organism evidence="1 2">
    <name type="scientific">Weissella koreensis</name>
    <dbReference type="NCBI Taxonomy" id="165096"/>
    <lineage>
        <taxon>Bacteria</taxon>
        <taxon>Bacillati</taxon>
        <taxon>Bacillota</taxon>
        <taxon>Bacilli</taxon>
        <taxon>Lactobacillales</taxon>
        <taxon>Lactobacillaceae</taxon>
        <taxon>Weissella</taxon>
    </lineage>
</organism>
<proteinExistence type="predicted"/>
<protein>
    <submittedName>
        <fullName evidence="1">Uncharacterized protein</fullName>
    </submittedName>
</protein>
<dbReference type="Proteomes" id="UP000516446">
    <property type="component" value="Chromosome"/>
</dbReference>
<dbReference type="RefSeq" id="WP_006846091.1">
    <property type="nucleotide sequence ID" value="NZ_CP026847.1"/>
</dbReference>
<keyword evidence="2" id="KW-1185">Reference proteome</keyword>
<dbReference type="AlphaFoldDB" id="A0A7H1MLN2"/>
<reference evidence="1 2" key="1">
    <citation type="submission" date="2019-08" db="EMBL/GenBank/DDBJ databases">
        <authorList>
            <person name="Chang H.C."/>
            <person name="Mun S.Y."/>
        </authorList>
    </citation>
    <scope>NUCLEOTIDE SEQUENCE [LARGE SCALE GENOMIC DNA]</scope>
    <source>
        <strain evidence="1 2">SK</strain>
    </source>
</reference>
<dbReference type="EMBL" id="CP043431">
    <property type="protein sequence ID" value="QNT64368.1"/>
    <property type="molecule type" value="Genomic_DNA"/>
</dbReference>
<evidence type="ECO:0000313" key="2">
    <source>
        <dbReference type="Proteomes" id="UP000516446"/>
    </source>
</evidence>
<name>A0A7H1MLN2_9LACO</name>
<evidence type="ECO:0000313" key="1">
    <source>
        <dbReference type="EMBL" id="QNT64368.1"/>
    </source>
</evidence>
<accession>A0A7H1MLN2</accession>
<gene>
    <name evidence="1" type="ORF">FY536_03300</name>
</gene>